<evidence type="ECO:0000313" key="1">
    <source>
        <dbReference type="EMBL" id="KAF5096893.1"/>
    </source>
</evidence>
<reference evidence="1 2" key="1">
    <citation type="journal article" date="2020" name="Front. Microbiol.">
        <title>Phenotypic and Genetic Characterization of the Cheese Ripening Yeast Geotrichum candidum.</title>
        <authorList>
            <person name="Perkins V."/>
            <person name="Vignola S."/>
            <person name="Lessard M.H."/>
            <person name="Plante P.L."/>
            <person name="Corbeil J."/>
            <person name="Dugat-Bony E."/>
            <person name="Frenette M."/>
            <person name="Labrie S."/>
        </authorList>
    </citation>
    <scope>NUCLEOTIDE SEQUENCE [LARGE SCALE GENOMIC DNA]</scope>
    <source>
        <strain evidence="1 2">LMA-1147</strain>
    </source>
</reference>
<keyword evidence="2" id="KW-1185">Reference proteome</keyword>
<proteinExistence type="predicted"/>
<organism evidence="1 2">
    <name type="scientific">Geotrichum galactomycetum</name>
    <dbReference type="NCBI Taxonomy" id="27317"/>
    <lineage>
        <taxon>Eukaryota</taxon>
        <taxon>Fungi</taxon>
        <taxon>Dikarya</taxon>
        <taxon>Ascomycota</taxon>
        <taxon>Saccharomycotina</taxon>
        <taxon>Dipodascomycetes</taxon>
        <taxon>Dipodascales</taxon>
        <taxon>Dipodascaceae</taxon>
        <taxon>Geotrichum</taxon>
    </lineage>
</organism>
<sequence>MIDQIINNKNTYFTPKTYGIEGLSINGFDINSIFVAGSNIGSFQKIHGNTYGLFLFHIKRSILSAIFLAIGYKKYGVENENTLLALDNTYLTVSQIKNLSDIEGILPTPSVIPWYITAPPSNIIIILLYLYSVIKAIARAILDFLKKCGISKVNNLFFTKTAEPKTMFMSGPSIAKSVAVVLKGSPFIANPPPLPLEQLSPAISEEVKQNILKTNAKIFQYTKSLNAHQVADFKRLLLDATELVYAASVACIDRLVIYDPVGTLNQNINLVAKSVKQKFDISKVGSSLSIPDIIIIFPSNKKQIKLYDGKIQVENLENDVFDAIPETPKSPHYTKFLEVVVLEKSNGKPFIFNVFQKVCSMIEQGLVKPEELESTMTAIYKESFIYPPVDLVITSGLLKSLEGIPPPLIKGSSS</sequence>
<name>A0ACB6V3R3_9ASCO</name>
<protein>
    <submittedName>
        <fullName evidence="1">Uncharacterized protein</fullName>
    </submittedName>
</protein>
<gene>
    <name evidence="1" type="ORF">D0Z00_002630</name>
</gene>
<accession>A0ACB6V3R3</accession>
<dbReference type="Proteomes" id="UP000744676">
    <property type="component" value="Unassembled WGS sequence"/>
</dbReference>
<comment type="caution">
    <text evidence="1">The sequence shown here is derived from an EMBL/GenBank/DDBJ whole genome shotgun (WGS) entry which is preliminary data.</text>
</comment>
<evidence type="ECO:0000313" key="2">
    <source>
        <dbReference type="Proteomes" id="UP000744676"/>
    </source>
</evidence>
<dbReference type="EMBL" id="QVQA01000078">
    <property type="protein sequence ID" value="KAF5096893.1"/>
    <property type="molecule type" value="Genomic_DNA"/>
</dbReference>